<dbReference type="EMBL" id="KL367527">
    <property type="protein sequence ID" value="KFD66128.1"/>
    <property type="molecule type" value="Genomic_DNA"/>
</dbReference>
<feature type="region of interest" description="Disordered" evidence="1">
    <location>
        <begin position="59"/>
        <end position="85"/>
    </location>
</feature>
<dbReference type="Proteomes" id="UP000030758">
    <property type="component" value="Unassembled WGS sequence"/>
</dbReference>
<keyword evidence="4" id="KW-1185">Reference proteome</keyword>
<accession>A0A085N9I2</accession>
<name>A0A085N9I2_9BILA</name>
<protein>
    <submittedName>
        <fullName evidence="3">Uncharacterized protein</fullName>
    </submittedName>
</protein>
<feature type="compositionally biased region" description="Basic residues" evidence="1">
    <location>
        <begin position="59"/>
        <end position="76"/>
    </location>
</feature>
<evidence type="ECO:0000313" key="3">
    <source>
        <dbReference type="EMBL" id="KFD66128.1"/>
    </source>
</evidence>
<reference evidence="3 4" key="1">
    <citation type="journal article" date="2014" name="Nat. Genet.">
        <title>Genome and transcriptome of the porcine whipworm Trichuris suis.</title>
        <authorList>
            <person name="Jex A.R."/>
            <person name="Nejsum P."/>
            <person name="Schwarz E.M."/>
            <person name="Hu L."/>
            <person name="Young N.D."/>
            <person name="Hall R.S."/>
            <person name="Korhonen P.K."/>
            <person name="Liao S."/>
            <person name="Thamsborg S."/>
            <person name="Xia J."/>
            <person name="Xu P."/>
            <person name="Wang S."/>
            <person name="Scheerlinck J.P."/>
            <person name="Hofmann A."/>
            <person name="Sternberg P.W."/>
            <person name="Wang J."/>
            <person name="Gasser R.B."/>
        </authorList>
    </citation>
    <scope>NUCLEOTIDE SEQUENCE [LARGE SCALE GENOMIC DNA]</scope>
    <source>
        <strain evidence="3">DCEP-RM93F</strain>
        <strain evidence="2">DCEP-RM93M</strain>
    </source>
</reference>
<dbReference type="AlphaFoldDB" id="A0A085N9I2"/>
<evidence type="ECO:0000313" key="4">
    <source>
        <dbReference type="Proteomes" id="UP000030764"/>
    </source>
</evidence>
<proteinExistence type="predicted"/>
<dbReference type="EMBL" id="KL363191">
    <property type="protein sequence ID" value="KFD56891.1"/>
    <property type="molecule type" value="Genomic_DNA"/>
</dbReference>
<feature type="compositionally biased region" description="Basic and acidic residues" evidence="1">
    <location>
        <begin position="98"/>
        <end position="108"/>
    </location>
</feature>
<evidence type="ECO:0000256" key="1">
    <source>
        <dbReference type="SAM" id="MobiDB-lite"/>
    </source>
</evidence>
<feature type="region of interest" description="Disordered" evidence="1">
    <location>
        <begin position="97"/>
        <end position="132"/>
    </location>
</feature>
<organism evidence="3">
    <name type="scientific">Trichuris suis</name>
    <name type="common">pig whipworm</name>
    <dbReference type="NCBI Taxonomy" id="68888"/>
    <lineage>
        <taxon>Eukaryota</taxon>
        <taxon>Metazoa</taxon>
        <taxon>Ecdysozoa</taxon>
        <taxon>Nematoda</taxon>
        <taxon>Enoplea</taxon>
        <taxon>Dorylaimia</taxon>
        <taxon>Trichinellida</taxon>
        <taxon>Trichuridae</taxon>
        <taxon>Trichuris</taxon>
    </lineage>
</organism>
<gene>
    <name evidence="2" type="ORF">M513_02148</name>
    <name evidence="3" type="ORF">M514_02148</name>
</gene>
<dbReference type="Proteomes" id="UP000030764">
    <property type="component" value="Unassembled WGS sequence"/>
</dbReference>
<sequence>MVDSLSVLLREHRSALSHLKWKATPLKVRTCKRTIERKFVLLERMSTHHEDVLNGSITHRNRAMRKHNGMKTKPPLRRSFGNTAGETVEPQMYQMETGHWRQSPDKDIPLQGSGNVAGENVPQGKEAYLQQS</sequence>
<evidence type="ECO:0000313" key="2">
    <source>
        <dbReference type="EMBL" id="KFD56891.1"/>
    </source>
</evidence>